<gene>
    <name evidence="2" type="ORF">HHL14_06295</name>
</gene>
<evidence type="ECO:0000313" key="3">
    <source>
        <dbReference type="Proteomes" id="UP000583127"/>
    </source>
</evidence>
<evidence type="ECO:0000256" key="1">
    <source>
        <dbReference type="SAM" id="SignalP"/>
    </source>
</evidence>
<comment type="caution">
    <text evidence="2">The sequence shown here is derived from an EMBL/GenBank/DDBJ whole genome shotgun (WGS) entry which is preliminary data.</text>
</comment>
<dbReference type="EMBL" id="JABBFZ010000002">
    <property type="protein sequence ID" value="NML30438.1"/>
    <property type="molecule type" value="Genomic_DNA"/>
</dbReference>
<evidence type="ECO:0000313" key="2">
    <source>
        <dbReference type="EMBL" id="NML30438.1"/>
    </source>
</evidence>
<feature type="signal peptide" evidence="1">
    <location>
        <begin position="1"/>
        <end position="32"/>
    </location>
</feature>
<name>A0A7X9X2W4_9BURK</name>
<protein>
    <submittedName>
        <fullName evidence="2">Uncharacterized protein</fullName>
    </submittedName>
</protein>
<dbReference type="AlphaFoldDB" id="A0A7X9X2W4"/>
<feature type="chain" id="PRO_5031240014" evidence="1">
    <location>
        <begin position="33"/>
        <end position="263"/>
    </location>
</feature>
<sequence>MTAARGGWLRAAAAALTWTVCALCVLPAAARAASDASGGAVAGASAPGTGDITAAERLIFLTDHLHGVAAQTELDYALIDSAQPSRSADTVKVLVVSPDNAKTDAQVSDHSGSVPLPVGGLQCNPAIIYFLEHDIAEMQGLTGGQRRYFQQRLRLALAAGPQVESVSSEVGGKPVNARRIVVQPYLNDPNAARFAQYTAKRYTFVLADGVPGQIVQIRTDVPGPNNDFAHPAHTETLSFQSVLHKLPSGKAPTKPSNAPRASR</sequence>
<dbReference type="RefSeq" id="WP_169496697.1">
    <property type="nucleotide sequence ID" value="NZ_JABBFZ010000002.1"/>
</dbReference>
<proteinExistence type="predicted"/>
<organism evidence="2 3">
    <name type="scientific">Paraburkholderia antibiotica</name>
    <dbReference type="NCBI Taxonomy" id="2728839"/>
    <lineage>
        <taxon>Bacteria</taxon>
        <taxon>Pseudomonadati</taxon>
        <taxon>Pseudomonadota</taxon>
        <taxon>Betaproteobacteria</taxon>
        <taxon>Burkholderiales</taxon>
        <taxon>Burkholderiaceae</taxon>
        <taxon>Paraburkholderia</taxon>
    </lineage>
</organism>
<keyword evidence="1" id="KW-0732">Signal</keyword>
<dbReference type="Proteomes" id="UP000583127">
    <property type="component" value="Unassembled WGS sequence"/>
</dbReference>
<keyword evidence="3" id="KW-1185">Reference proteome</keyword>
<accession>A0A7X9X2W4</accession>
<reference evidence="2 3" key="1">
    <citation type="submission" date="2020-04" db="EMBL/GenBank/DDBJ databases">
        <title>Paraburkholderia sp. G-4-1-8 isolated from soil.</title>
        <authorList>
            <person name="Dahal R.H."/>
        </authorList>
    </citation>
    <scope>NUCLEOTIDE SEQUENCE [LARGE SCALE GENOMIC DNA]</scope>
    <source>
        <strain evidence="2 3">G-4-1-8</strain>
    </source>
</reference>